<proteinExistence type="inferred from homology"/>
<evidence type="ECO:0000256" key="1">
    <source>
        <dbReference type="ARBA" id="ARBA00004651"/>
    </source>
</evidence>
<keyword evidence="10" id="KW-0479">Metal-binding</keyword>
<keyword evidence="3 10" id="KW-0812">Transmembrane</keyword>
<evidence type="ECO:0000256" key="9">
    <source>
        <dbReference type="ARBA" id="ARBA00049940"/>
    </source>
</evidence>
<name>A0A2T0GUK9_ACTMO</name>
<dbReference type="InterPro" id="IPR003691">
    <property type="entry name" value="FluC"/>
</dbReference>
<dbReference type="GO" id="GO:0005886">
    <property type="term" value="C:plasma membrane"/>
    <property type="evidence" value="ECO:0007669"/>
    <property type="project" value="UniProtKB-SubCell"/>
</dbReference>
<dbReference type="STRING" id="1050202.GCA_000384035_03692"/>
<dbReference type="AlphaFoldDB" id="A0A2T0GUK9"/>
<gene>
    <name evidence="10" type="primary">fluC</name>
    <name evidence="10" type="synonym">crcB</name>
    <name evidence="11" type="ORF">CEP50_13830</name>
</gene>
<keyword evidence="10" id="KW-0915">Sodium</keyword>
<dbReference type="RefSeq" id="WP_106114365.1">
    <property type="nucleotide sequence ID" value="NZ_PVSR01000025.1"/>
</dbReference>
<evidence type="ECO:0000313" key="11">
    <source>
        <dbReference type="EMBL" id="PRW62805.1"/>
    </source>
</evidence>
<keyword evidence="5 10" id="KW-0472">Membrane</keyword>
<comment type="caution">
    <text evidence="11">The sequence shown here is derived from an EMBL/GenBank/DDBJ whole genome shotgun (WGS) entry which is preliminary data.</text>
</comment>
<evidence type="ECO:0000313" key="12">
    <source>
        <dbReference type="Proteomes" id="UP000239352"/>
    </source>
</evidence>
<dbReference type="InParanoid" id="A0A2T0GUK9"/>
<dbReference type="PANTHER" id="PTHR28259">
    <property type="entry name" value="FLUORIDE EXPORT PROTEIN 1-RELATED"/>
    <property type="match status" value="1"/>
</dbReference>
<comment type="catalytic activity">
    <reaction evidence="8">
        <text>fluoride(in) = fluoride(out)</text>
        <dbReference type="Rhea" id="RHEA:76159"/>
        <dbReference type="ChEBI" id="CHEBI:17051"/>
    </reaction>
    <physiologicalReaction direction="left-to-right" evidence="8">
        <dbReference type="Rhea" id="RHEA:76160"/>
    </physiologicalReaction>
</comment>
<feature type="transmembrane region" description="Helical" evidence="10">
    <location>
        <begin position="102"/>
        <end position="123"/>
    </location>
</feature>
<feature type="transmembrane region" description="Helical" evidence="10">
    <location>
        <begin position="63"/>
        <end position="82"/>
    </location>
</feature>
<evidence type="ECO:0000256" key="7">
    <source>
        <dbReference type="ARBA" id="ARBA00035120"/>
    </source>
</evidence>
<feature type="binding site" evidence="10">
    <location>
        <position position="74"/>
    </location>
    <ligand>
        <name>Na(+)</name>
        <dbReference type="ChEBI" id="CHEBI:29101"/>
        <note>structural</note>
    </ligand>
</feature>
<evidence type="ECO:0000256" key="5">
    <source>
        <dbReference type="ARBA" id="ARBA00023136"/>
    </source>
</evidence>
<evidence type="ECO:0000256" key="4">
    <source>
        <dbReference type="ARBA" id="ARBA00022989"/>
    </source>
</evidence>
<comment type="similarity">
    <text evidence="7 10">Belongs to the fluoride channel Fluc/FEX (TC 1.A.43) family.</text>
</comment>
<dbReference type="HAMAP" id="MF_00454">
    <property type="entry name" value="FluC"/>
    <property type="match status" value="1"/>
</dbReference>
<dbReference type="Pfam" id="PF02537">
    <property type="entry name" value="CRCB"/>
    <property type="match status" value="1"/>
</dbReference>
<keyword evidence="4 10" id="KW-1133">Transmembrane helix</keyword>
<accession>A0A2T0GUK9</accession>
<dbReference type="GO" id="GO:0140114">
    <property type="term" value="P:cellular detoxification of fluoride"/>
    <property type="evidence" value="ECO:0007669"/>
    <property type="project" value="UniProtKB-UniRule"/>
</dbReference>
<keyword evidence="2 10" id="KW-1003">Cell membrane</keyword>
<feature type="transmembrane region" description="Helical" evidence="10">
    <location>
        <begin position="33"/>
        <end position="56"/>
    </location>
</feature>
<comment type="subcellular location">
    <subcellularLocation>
        <location evidence="1 10">Cell membrane</location>
        <topology evidence="1 10">Multi-pass membrane protein</topology>
    </subcellularLocation>
</comment>
<dbReference type="Proteomes" id="UP000239352">
    <property type="component" value="Unassembled WGS sequence"/>
</dbReference>
<dbReference type="GO" id="GO:0046872">
    <property type="term" value="F:metal ion binding"/>
    <property type="evidence" value="ECO:0007669"/>
    <property type="project" value="UniProtKB-KW"/>
</dbReference>
<evidence type="ECO:0000256" key="3">
    <source>
        <dbReference type="ARBA" id="ARBA00022692"/>
    </source>
</evidence>
<dbReference type="EMBL" id="PVSR01000025">
    <property type="protein sequence ID" value="PRW62805.1"/>
    <property type="molecule type" value="Genomic_DNA"/>
</dbReference>
<evidence type="ECO:0000256" key="6">
    <source>
        <dbReference type="ARBA" id="ARBA00023303"/>
    </source>
</evidence>
<reference evidence="11 12" key="1">
    <citation type="submission" date="2018-03" db="EMBL/GenBank/DDBJ databases">
        <title>Actinopolyspora mortivallis from Sahara, screening for active biomolecules.</title>
        <authorList>
            <person name="Selama O."/>
            <person name="Wellington E.M.H."/>
            <person name="Hacene H."/>
        </authorList>
    </citation>
    <scope>NUCLEOTIDE SEQUENCE [LARGE SCALE GENOMIC DNA]</scope>
    <source>
        <strain evidence="11 12">M5A</strain>
    </source>
</reference>
<keyword evidence="10" id="KW-0813">Transport</keyword>
<sequence length="125" mass="12807">MTSLLVAVGGACGAVSRYGLDGVVRRWCASPFPWGTLVVNLLGSFLVAVVTGWAAFGGLGPAWLRPLLVSGLCGALTTFATFGQDTVRLYTSVGWGAAVRNVVVTVFGGVVAAAFGLGVVFLLRT</sequence>
<feature type="binding site" evidence="10">
    <location>
        <position position="77"/>
    </location>
    <ligand>
        <name>Na(+)</name>
        <dbReference type="ChEBI" id="CHEBI:29101"/>
        <note>structural</note>
    </ligand>
</feature>
<comment type="activity regulation">
    <text evidence="10">Na(+) is not transported, but it plays an essential structural role and its presence is essential for fluoride channel function.</text>
</comment>
<organism evidence="11 12">
    <name type="scientific">Actinopolyspora mortivallis</name>
    <dbReference type="NCBI Taxonomy" id="33906"/>
    <lineage>
        <taxon>Bacteria</taxon>
        <taxon>Bacillati</taxon>
        <taxon>Actinomycetota</taxon>
        <taxon>Actinomycetes</taxon>
        <taxon>Actinopolysporales</taxon>
        <taxon>Actinopolysporaceae</taxon>
        <taxon>Actinopolyspora</taxon>
    </lineage>
</organism>
<evidence type="ECO:0000256" key="8">
    <source>
        <dbReference type="ARBA" id="ARBA00035585"/>
    </source>
</evidence>
<dbReference type="PANTHER" id="PTHR28259:SF1">
    <property type="entry name" value="FLUORIDE EXPORT PROTEIN 1-RELATED"/>
    <property type="match status" value="1"/>
</dbReference>
<dbReference type="GO" id="GO:0062054">
    <property type="term" value="F:fluoride channel activity"/>
    <property type="evidence" value="ECO:0007669"/>
    <property type="project" value="UniProtKB-UniRule"/>
</dbReference>
<keyword evidence="12" id="KW-1185">Reference proteome</keyword>
<protein>
    <recommendedName>
        <fullName evidence="10">Fluoride-specific ion channel FluC</fullName>
    </recommendedName>
</protein>
<evidence type="ECO:0000256" key="10">
    <source>
        <dbReference type="HAMAP-Rule" id="MF_00454"/>
    </source>
</evidence>
<evidence type="ECO:0000256" key="2">
    <source>
        <dbReference type="ARBA" id="ARBA00022475"/>
    </source>
</evidence>
<keyword evidence="10" id="KW-0406">Ion transport</keyword>
<keyword evidence="6 10" id="KW-0407">Ion channel</keyword>
<comment type="function">
    <text evidence="9 10">Fluoride-specific ion channel. Important for reducing fluoride concentration in the cell, thus reducing its toxicity.</text>
</comment>